<dbReference type="InterPro" id="IPR024747">
    <property type="entry name" value="Pyridox_Oxase-rel"/>
</dbReference>
<dbReference type="AlphaFoldDB" id="A0A409XS04"/>
<dbReference type="Proteomes" id="UP000283269">
    <property type="component" value="Unassembled WGS sequence"/>
</dbReference>
<evidence type="ECO:0000313" key="1">
    <source>
        <dbReference type="EMBL" id="PPQ93593.1"/>
    </source>
</evidence>
<dbReference type="InParanoid" id="A0A409XS04"/>
<protein>
    <recommendedName>
        <fullName evidence="3">Flavin-nucleotide-binding protein</fullName>
    </recommendedName>
</protein>
<keyword evidence="2" id="KW-1185">Reference proteome</keyword>
<dbReference type="InterPro" id="IPR012349">
    <property type="entry name" value="Split_barrel_FMN-bd"/>
</dbReference>
<dbReference type="OrthoDB" id="444432at2759"/>
<name>A0A409XS04_PSICY</name>
<dbReference type="Pfam" id="PF12900">
    <property type="entry name" value="Pyridox_ox_2"/>
    <property type="match status" value="1"/>
</dbReference>
<dbReference type="STRING" id="93625.A0A409XS04"/>
<proteinExistence type="predicted"/>
<evidence type="ECO:0008006" key="3">
    <source>
        <dbReference type="Google" id="ProtNLM"/>
    </source>
</evidence>
<gene>
    <name evidence="1" type="ORF">CVT25_005473</name>
</gene>
<organism evidence="1 2">
    <name type="scientific">Psilocybe cyanescens</name>
    <dbReference type="NCBI Taxonomy" id="93625"/>
    <lineage>
        <taxon>Eukaryota</taxon>
        <taxon>Fungi</taxon>
        <taxon>Dikarya</taxon>
        <taxon>Basidiomycota</taxon>
        <taxon>Agaricomycotina</taxon>
        <taxon>Agaricomycetes</taxon>
        <taxon>Agaricomycetidae</taxon>
        <taxon>Agaricales</taxon>
        <taxon>Agaricineae</taxon>
        <taxon>Strophariaceae</taxon>
        <taxon>Psilocybe</taxon>
    </lineage>
</organism>
<dbReference type="PANTHER" id="PTHR34071">
    <property type="entry name" value="5-NITROIMIDAZOLE ANTIBIOTICS RESISTANCE PROTEIN, NIMA-FAMILY-RELATED PROTEIN-RELATED"/>
    <property type="match status" value="1"/>
</dbReference>
<dbReference type="PANTHER" id="PTHR34071:SF2">
    <property type="entry name" value="FLAVIN-NUCLEOTIDE-BINDING PROTEIN"/>
    <property type="match status" value="1"/>
</dbReference>
<comment type="caution">
    <text evidence="1">The sequence shown here is derived from an EMBL/GenBank/DDBJ whole genome shotgun (WGS) entry which is preliminary data.</text>
</comment>
<sequence>MTGVAEVYEPTERTTVNRYKTRANYDHVTIHGIIDSCPVLHVSFNPTSVDDDPFPTILPMIGCTGSYTSPNANETSAVSVYLHGHASSRFMKLPTVHSESDDTTYSNLPGTPVCIAATHMDGVVLALTPFNHSCNYRSAVVHGYASIVTDPAEKLYALRIMTDSLIPSRWDHCRVPPTPAELTATTVLRVEIIGASAKIRAGPPGNDRADLDDPAMRQRVWTGVVPSWVTWGTPVPAEENMVQTVPDYISEFVKGENEKGEGYATEITGKVLTSKK</sequence>
<reference evidence="1 2" key="1">
    <citation type="journal article" date="2018" name="Evol. Lett.">
        <title>Horizontal gene cluster transfer increased hallucinogenic mushroom diversity.</title>
        <authorList>
            <person name="Reynolds H.T."/>
            <person name="Vijayakumar V."/>
            <person name="Gluck-Thaler E."/>
            <person name="Korotkin H.B."/>
            <person name="Matheny P.B."/>
            <person name="Slot J.C."/>
        </authorList>
    </citation>
    <scope>NUCLEOTIDE SEQUENCE [LARGE SCALE GENOMIC DNA]</scope>
    <source>
        <strain evidence="1 2">2631</strain>
    </source>
</reference>
<dbReference type="Gene3D" id="2.30.110.10">
    <property type="entry name" value="Electron Transport, Fmn-binding Protein, Chain A"/>
    <property type="match status" value="1"/>
</dbReference>
<dbReference type="SUPFAM" id="SSF50475">
    <property type="entry name" value="FMN-binding split barrel"/>
    <property type="match status" value="1"/>
</dbReference>
<dbReference type="EMBL" id="NHYD01000685">
    <property type="protein sequence ID" value="PPQ93593.1"/>
    <property type="molecule type" value="Genomic_DNA"/>
</dbReference>
<accession>A0A409XS04</accession>
<evidence type="ECO:0000313" key="2">
    <source>
        <dbReference type="Proteomes" id="UP000283269"/>
    </source>
</evidence>